<evidence type="ECO:0000313" key="2">
    <source>
        <dbReference type="EMBL" id="KAG8518268.1"/>
    </source>
</evidence>
<proteinExistence type="predicted"/>
<dbReference type="PANTHER" id="PTHR37364:SF1">
    <property type="entry name" value="COILED-COIL DOMAIN-CONTAINING PROTEIN 182"/>
    <property type="match status" value="1"/>
</dbReference>
<dbReference type="OrthoDB" id="9611797at2759"/>
<reference evidence="2" key="1">
    <citation type="journal article" date="2021" name="Evol. Appl.">
        <title>The genome of the Pyrenean desman and the effects of bottlenecks and inbreeding on the genomic landscape of an endangered species.</title>
        <authorList>
            <person name="Escoda L."/>
            <person name="Castresana J."/>
        </authorList>
    </citation>
    <scope>NUCLEOTIDE SEQUENCE</scope>
    <source>
        <strain evidence="2">IBE-C5619</strain>
    </source>
</reference>
<sequence>MIAAAAAPAESSKPAAAYVDFGTWGILCTPNPSLFPSIETSLSPYWTSTPHTDLAFELLSQEPGSPWVSLCSLGSSEKSLTKRMTLTNESEMMEPLYQAGSILMKVNTLQGKKMVESGLQSGDFSLPPSWPSCLPPPADLEILQQKVAGVQRELEDFKKEALKAIHYLEDAFCEMNGILAQQEEQAARVKQRLREEEDRGIVRNKVLTFLLPREKQLREQCGRLESMLLGRRRDTPSLPRKGQAH</sequence>
<evidence type="ECO:0000313" key="3">
    <source>
        <dbReference type="Proteomes" id="UP000700334"/>
    </source>
</evidence>
<comment type="caution">
    <text evidence="2">The sequence shown here is derived from an EMBL/GenBank/DDBJ whole genome shotgun (WGS) entry which is preliminary data.</text>
</comment>
<evidence type="ECO:0000256" key="1">
    <source>
        <dbReference type="SAM" id="Coils"/>
    </source>
</evidence>
<protein>
    <submittedName>
        <fullName evidence="2">Coiled-coil domain-containing protein 182</fullName>
    </submittedName>
</protein>
<dbReference type="Pfam" id="PF15835">
    <property type="entry name" value="DUF4715"/>
    <property type="match status" value="1"/>
</dbReference>
<keyword evidence="3" id="KW-1185">Reference proteome</keyword>
<dbReference type="InterPro" id="IPR031678">
    <property type="entry name" value="DUF4715"/>
</dbReference>
<accession>A0A8J6ABZ2</accession>
<dbReference type="Proteomes" id="UP000700334">
    <property type="component" value="Unassembled WGS sequence"/>
</dbReference>
<gene>
    <name evidence="2" type="ORF">J0S82_011427</name>
</gene>
<keyword evidence="1" id="KW-0175">Coiled coil</keyword>
<feature type="coiled-coil region" evidence="1">
    <location>
        <begin position="140"/>
        <end position="199"/>
    </location>
</feature>
<dbReference type="AlphaFoldDB" id="A0A8J6ABZ2"/>
<dbReference type="PANTHER" id="PTHR37364">
    <property type="entry name" value="COILED-COIL DOMAIN-CONTAINING PROTEIN 182"/>
    <property type="match status" value="1"/>
</dbReference>
<name>A0A8J6ABZ2_GALPY</name>
<organism evidence="2 3">
    <name type="scientific">Galemys pyrenaicus</name>
    <name type="common">Iberian desman</name>
    <name type="synonym">Pyrenean desman</name>
    <dbReference type="NCBI Taxonomy" id="202257"/>
    <lineage>
        <taxon>Eukaryota</taxon>
        <taxon>Metazoa</taxon>
        <taxon>Chordata</taxon>
        <taxon>Craniata</taxon>
        <taxon>Vertebrata</taxon>
        <taxon>Euteleostomi</taxon>
        <taxon>Mammalia</taxon>
        <taxon>Eutheria</taxon>
        <taxon>Laurasiatheria</taxon>
        <taxon>Eulipotyphla</taxon>
        <taxon>Talpidae</taxon>
        <taxon>Galemys</taxon>
    </lineage>
</organism>
<dbReference type="EMBL" id="JAGFMF010011637">
    <property type="protein sequence ID" value="KAG8518268.1"/>
    <property type="molecule type" value="Genomic_DNA"/>
</dbReference>